<organism evidence="1 2">
    <name type="scientific">Methanococcoides seepicolus</name>
    <dbReference type="NCBI Taxonomy" id="2828780"/>
    <lineage>
        <taxon>Archaea</taxon>
        <taxon>Methanobacteriati</taxon>
        <taxon>Methanobacteriota</taxon>
        <taxon>Stenosarchaea group</taxon>
        <taxon>Methanomicrobia</taxon>
        <taxon>Methanosarcinales</taxon>
        <taxon>Methanosarcinaceae</taxon>
        <taxon>Methanococcoides</taxon>
    </lineage>
</organism>
<sequence length="147" mass="16189">MDIEMQASVREDELKKELMAKLDLSEDTLSKISQMGEEPVGVTKNVALQLPIANGFGKKTIGTFNNPCPWTITAKVHAKITAPSNGSWRIRVSVNNKVEFDRSGITPNIDISTSIKIKGWSKSTVVAEAWWSEKTDTTLNVEANVTI</sequence>
<reference evidence="1" key="2">
    <citation type="submission" date="2021-04" db="EMBL/GenBank/DDBJ databases">
        <authorList>
            <person name="Dong X."/>
        </authorList>
    </citation>
    <scope>NUCLEOTIDE SEQUENCE</scope>
    <source>
        <strain evidence="1">LLY</strain>
    </source>
</reference>
<keyword evidence="2" id="KW-1185">Reference proteome</keyword>
<gene>
    <name evidence="1" type="ORF">KDK67_11885</name>
</gene>
<protein>
    <submittedName>
        <fullName evidence="1">Uncharacterized protein</fullName>
    </submittedName>
</protein>
<name>A0A9E5DC15_9EURY</name>
<reference evidence="1" key="1">
    <citation type="journal article" date="2021" name="mSystems">
        <title>Bacteria and Archaea Synergistically Convert Glycine Betaine to Biogenic Methane in the Formosa Cold Seep of the South China Sea.</title>
        <authorList>
            <person name="Li L."/>
            <person name="Zhang W."/>
            <person name="Zhang S."/>
            <person name="Song L."/>
            <person name="Sun Q."/>
            <person name="Zhang H."/>
            <person name="Xiang H."/>
            <person name="Dong X."/>
        </authorList>
    </citation>
    <scope>NUCLEOTIDE SEQUENCE</scope>
    <source>
        <strain evidence="1">LLY</strain>
    </source>
</reference>
<dbReference type="RefSeq" id="WP_250869015.1">
    <property type="nucleotide sequence ID" value="NZ_JAGSOI010000063.1"/>
</dbReference>
<comment type="caution">
    <text evidence="1">The sequence shown here is derived from an EMBL/GenBank/DDBJ whole genome shotgun (WGS) entry which is preliminary data.</text>
</comment>
<accession>A0A9E5DC15</accession>
<dbReference type="AlphaFoldDB" id="A0A9E5DC15"/>
<evidence type="ECO:0000313" key="2">
    <source>
        <dbReference type="Proteomes" id="UP001056766"/>
    </source>
</evidence>
<dbReference type="Proteomes" id="UP001056766">
    <property type="component" value="Unassembled WGS sequence"/>
</dbReference>
<evidence type="ECO:0000313" key="1">
    <source>
        <dbReference type="EMBL" id="MCM1987671.1"/>
    </source>
</evidence>
<dbReference type="EMBL" id="JAGSOI010000063">
    <property type="protein sequence ID" value="MCM1987671.1"/>
    <property type="molecule type" value="Genomic_DNA"/>
</dbReference>
<proteinExistence type="predicted"/>